<dbReference type="EMBL" id="JAOWKZ010000001">
    <property type="protein sequence ID" value="MCV2871593.1"/>
    <property type="molecule type" value="Genomic_DNA"/>
</dbReference>
<organism evidence="2 3">
    <name type="scientific">Albidovulum litorale</name>
    <dbReference type="NCBI Taxonomy" id="2984134"/>
    <lineage>
        <taxon>Bacteria</taxon>
        <taxon>Pseudomonadati</taxon>
        <taxon>Pseudomonadota</taxon>
        <taxon>Alphaproteobacteria</taxon>
        <taxon>Rhodobacterales</taxon>
        <taxon>Paracoccaceae</taxon>
        <taxon>Albidovulum</taxon>
    </lineage>
</organism>
<sequence>MPARPKPSRRSLTRFDTAQFSPLTTFGDSEGAILWHNISFDAESGTGSYLMVMAPGASSMPHRHRGAEEFYVLEGELIDFDGQVCRAGDFVRLASGTAHSSLSPTGCKLLVTHWGRTERVGIGELEPLS</sequence>
<dbReference type="SUPFAM" id="SSF51182">
    <property type="entry name" value="RmlC-like cupins"/>
    <property type="match status" value="1"/>
</dbReference>
<gene>
    <name evidence="2" type="ORF">OEZ71_04720</name>
</gene>
<name>A0ABT2ZKP2_9RHOB</name>
<feature type="domain" description="ChrR-like cupin" evidence="1">
    <location>
        <begin position="28"/>
        <end position="114"/>
    </location>
</feature>
<dbReference type="Proteomes" id="UP001652564">
    <property type="component" value="Unassembled WGS sequence"/>
</dbReference>
<dbReference type="Pfam" id="PF12973">
    <property type="entry name" value="Cupin_7"/>
    <property type="match status" value="1"/>
</dbReference>
<reference evidence="2 3" key="1">
    <citation type="submission" date="2022-10" db="EMBL/GenBank/DDBJ databases">
        <title>Defluviimonas sp. nov., isolated from ocean surface sediments.</title>
        <authorList>
            <person name="He W."/>
            <person name="Wang L."/>
            <person name="Zhang D.-F."/>
        </authorList>
    </citation>
    <scope>NUCLEOTIDE SEQUENCE [LARGE SCALE GENOMIC DNA]</scope>
    <source>
        <strain evidence="2 3">WL0050</strain>
    </source>
</reference>
<keyword evidence="3" id="KW-1185">Reference proteome</keyword>
<dbReference type="InterPro" id="IPR014710">
    <property type="entry name" value="RmlC-like_jellyroll"/>
</dbReference>
<evidence type="ECO:0000313" key="3">
    <source>
        <dbReference type="Proteomes" id="UP001652564"/>
    </source>
</evidence>
<accession>A0ABT2ZKP2</accession>
<dbReference type="RefSeq" id="WP_263738759.1">
    <property type="nucleotide sequence ID" value="NZ_JAOWKZ010000001.1"/>
</dbReference>
<comment type="caution">
    <text evidence="2">The sequence shown here is derived from an EMBL/GenBank/DDBJ whole genome shotgun (WGS) entry which is preliminary data.</text>
</comment>
<dbReference type="Gene3D" id="2.60.120.10">
    <property type="entry name" value="Jelly Rolls"/>
    <property type="match status" value="1"/>
</dbReference>
<dbReference type="InterPro" id="IPR011051">
    <property type="entry name" value="RmlC_Cupin_sf"/>
</dbReference>
<dbReference type="InterPro" id="IPR025979">
    <property type="entry name" value="ChrR-like_cupin_dom"/>
</dbReference>
<proteinExistence type="predicted"/>
<evidence type="ECO:0000259" key="1">
    <source>
        <dbReference type="Pfam" id="PF12973"/>
    </source>
</evidence>
<protein>
    <submittedName>
        <fullName evidence="2">Cupin domain-containing protein</fullName>
    </submittedName>
</protein>
<evidence type="ECO:0000313" key="2">
    <source>
        <dbReference type="EMBL" id="MCV2871593.1"/>
    </source>
</evidence>